<accession>A0A8X6WHJ5</accession>
<dbReference type="EMBL" id="BMAU01021420">
    <property type="protein sequence ID" value="GFY34046.1"/>
    <property type="molecule type" value="Genomic_DNA"/>
</dbReference>
<evidence type="ECO:0000313" key="3">
    <source>
        <dbReference type="Proteomes" id="UP000887159"/>
    </source>
</evidence>
<reference evidence="2" key="1">
    <citation type="submission" date="2020-08" db="EMBL/GenBank/DDBJ databases">
        <title>Multicomponent nature underlies the extraordinary mechanical properties of spider dragline silk.</title>
        <authorList>
            <person name="Kono N."/>
            <person name="Nakamura H."/>
            <person name="Mori M."/>
            <person name="Yoshida Y."/>
            <person name="Ohtoshi R."/>
            <person name="Malay A.D."/>
            <person name="Moran D.A.P."/>
            <person name="Tomita M."/>
            <person name="Numata K."/>
            <person name="Arakawa K."/>
        </authorList>
    </citation>
    <scope>NUCLEOTIDE SEQUENCE</scope>
</reference>
<comment type="caution">
    <text evidence="2">The sequence shown here is derived from an EMBL/GenBank/DDBJ whole genome shotgun (WGS) entry which is preliminary data.</text>
</comment>
<dbReference type="PANTHER" id="PTHR47331:SF5">
    <property type="entry name" value="RIBONUCLEASE H"/>
    <property type="match status" value="1"/>
</dbReference>
<proteinExistence type="predicted"/>
<sequence>MEPILLELVENLTKYGSYGFPYQLMKPSLTTYQIFNRLALYSTLITTFWSSRGASFNLEPQRSLGVATEHQTGLLEEVEFRIYLLLTTSLKKWQDAQPNLKEDDIILIKEEGPPGTWPMARVLQVHPGNDGLVRVATVKTQNSVLKRPVHKLHKFPIYPN</sequence>
<protein>
    <submittedName>
        <fullName evidence="2">DUF1759 domain-containing protein</fullName>
    </submittedName>
</protein>
<evidence type="ECO:0000313" key="2">
    <source>
        <dbReference type="EMBL" id="GFY34046.1"/>
    </source>
</evidence>
<dbReference type="InterPro" id="IPR040676">
    <property type="entry name" value="DUF5641"/>
</dbReference>
<organism evidence="2 3">
    <name type="scientific">Trichonephila clavipes</name>
    <name type="common">Golden silk orbweaver</name>
    <name type="synonym">Nephila clavipes</name>
    <dbReference type="NCBI Taxonomy" id="2585209"/>
    <lineage>
        <taxon>Eukaryota</taxon>
        <taxon>Metazoa</taxon>
        <taxon>Ecdysozoa</taxon>
        <taxon>Arthropoda</taxon>
        <taxon>Chelicerata</taxon>
        <taxon>Arachnida</taxon>
        <taxon>Araneae</taxon>
        <taxon>Araneomorphae</taxon>
        <taxon>Entelegynae</taxon>
        <taxon>Araneoidea</taxon>
        <taxon>Nephilidae</taxon>
        <taxon>Trichonephila</taxon>
    </lineage>
</organism>
<dbReference type="PANTHER" id="PTHR47331">
    <property type="entry name" value="PHD-TYPE DOMAIN-CONTAINING PROTEIN"/>
    <property type="match status" value="1"/>
</dbReference>
<gene>
    <name evidence="2" type="primary">EOP45_02035</name>
    <name evidence="2" type="ORF">TNCV_997271</name>
</gene>
<dbReference type="Proteomes" id="UP000887159">
    <property type="component" value="Unassembled WGS sequence"/>
</dbReference>
<keyword evidence="3" id="KW-1185">Reference proteome</keyword>
<feature type="domain" description="DUF5641" evidence="1">
    <location>
        <begin position="83"/>
        <end position="153"/>
    </location>
</feature>
<evidence type="ECO:0000259" key="1">
    <source>
        <dbReference type="Pfam" id="PF18701"/>
    </source>
</evidence>
<name>A0A8X6WHJ5_TRICX</name>
<dbReference type="Pfam" id="PF18701">
    <property type="entry name" value="DUF5641"/>
    <property type="match status" value="1"/>
</dbReference>
<dbReference type="AlphaFoldDB" id="A0A8X6WHJ5"/>